<protein>
    <recommendedName>
        <fullName evidence="4">Secreted protein</fullName>
    </recommendedName>
</protein>
<keyword evidence="3" id="KW-1185">Reference proteome</keyword>
<evidence type="ECO:0008006" key="4">
    <source>
        <dbReference type="Google" id="ProtNLM"/>
    </source>
</evidence>
<dbReference type="EMBL" id="JASPKY010000188">
    <property type="protein sequence ID" value="KAK9722413.1"/>
    <property type="molecule type" value="Genomic_DNA"/>
</dbReference>
<dbReference type="Proteomes" id="UP001458880">
    <property type="component" value="Unassembled WGS sequence"/>
</dbReference>
<gene>
    <name evidence="2" type="ORF">QE152_g19713</name>
</gene>
<evidence type="ECO:0000313" key="2">
    <source>
        <dbReference type="EMBL" id="KAK9722413.1"/>
    </source>
</evidence>
<feature type="chain" id="PRO_5043968336" description="Secreted protein" evidence="1">
    <location>
        <begin position="32"/>
        <end position="79"/>
    </location>
</feature>
<comment type="caution">
    <text evidence="2">The sequence shown here is derived from an EMBL/GenBank/DDBJ whole genome shotgun (WGS) entry which is preliminary data.</text>
</comment>
<accession>A0AAW1KNA6</accession>
<dbReference type="PROSITE" id="PS51257">
    <property type="entry name" value="PROKAR_LIPOPROTEIN"/>
    <property type="match status" value="1"/>
</dbReference>
<evidence type="ECO:0000256" key="1">
    <source>
        <dbReference type="SAM" id="SignalP"/>
    </source>
</evidence>
<sequence length="79" mass="8992">MRTATLGISRFRISYFIALSWLSCCFEGGFSRLETVRKNLCLSSRERSNFTLHWINCEPWTRGCWAAADKRAGGTLVKG</sequence>
<keyword evidence="1" id="KW-0732">Signal</keyword>
<proteinExistence type="predicted"/>
<reference evidence="2 3" key="1">
    <citation type="journal article" date="2024" name="BMC Genomics">
        <title>De novo assembly and annotation of Popillia japonica's genome with initial clues to its potential as an invasive pest.</title>
        <authorList>
            <person name="Cucini C."/>
            <person name="Boschi S."/>
            <person name="Funari R."/>
            <person name="Cardaioli E."/>
            <person name="Iannotti N."/>
            <person name="Marturano G."/>
            <person name="Paoli F."/>
            <person name="Bruttini M."/>
            <person name="Carapelli A."/>
            <person name="Frati F."/>
            <person name="Nardi F."/>
        </authorList>
    </citation>
    <scope>NUCLEOTIDE SEQUENCE [LARGE SCALE GENOMIC DNA]</scope>
    <source>
        <strain evidence="2">DMR45628</strain>
    </source>
</reference>
<name>A0AAW1KNA6_POPJA</name>
<organism evidence="2 3">
    <name type="scientific">Popillia japonica</name>
    <name type="common">Japanese beetle</name>
    <dbReference type="NCBI Taxonomy" id="7064"/>
    <lineage>
        <taxon>Eukaryota</taxon>
        <taxon>Metazoa</taxon>
        <taxon>Ecdysozoa</taxon>
        <taxon>Arthropoda</taxon>
        <taxon>Hexapoda</taxon>
        <taxon>Insecta</taxon>
        <taxon>Pterygota</taxon>
        <taxon>Neoptera</taxon>
        <taxon>Endopterygota</taxon>
        <taxon>Coleoptera</taxon>
        <taxon>Polyphaga</taxon>
        <taxon>Scarabaeiformia</taxon>
        <taxon>Scarabaeidae</taxon>
        <taxon>Rutelinae</taxon>
        <taxon>Popillia</taxon>
    </lineage>
</organism>
<evidence type="ECO:0000313" key="3">
    <source>
        <dbReference type="Proteomes" id="UP001458880"/>
    </source>
</evidence>
<feature type="signal peptide" evidence="1">
    <location>
        <begin position="1"/>
        <end position="31"/>
    </location>
</feature>
<dbReference type="AlphaFoldDB" id="A0AAW1KNA6"/>